<evidence type="ECO:0000313" key="3">
    <source>
        <dbReference type="EMBL" id="AEK80702.1"/>
    </source>
</evidence>
<reference evidence="4" key="1">
    <citation type="journal article" date="2011" name="Plant Cell">
        <title>Transcriptional programming and functional interactions within the Phytophthora sojae RXLR effector repertoire.</title>
        <authorList>
            <person name="Wang Q."/>
            <person name="Han C."/>
            <person name="Ferreira A.O."/>
            <person name="Yu X."/>
            <person name="Ye W."/>
            <person name="Tripathy S."/>
            <person name="Kale S.D."/>
            <person name="Gu B."/>
            <person name="Sheng Y."/>
            <person name="Sui Y."/>
            <person name="Wang X."/>
            <person name="Zhang Z."/>
            <person name="Cheng B."/>
            <person name="Dong S."/>
            <person name="Shan W."/>
            <person name="Zheng X."/>
            <person name="Dou D."/>
            <person name="Tyler B.M."/>
            <person name="Wang Y."/>
        </authorList>
    </citation>
    <scope>NUCLEOTIDE SEQUENCE</scope>
    <source>
        <strain evidence="3">P7064</strain>
        <strain evidence="4">P7074</strain>
        <strain evidence="5">P7076</strain>
    </source>
</reference>
<protein>
    <submittedName>
        <fullName evidence="4">Avh122</fullName>
    </submittedName>
</protein>
<feature type="signal peptide" evidence="2">
    <location>
        <begin position="1"/>
        <end position="20"/>
    </location>
</feature>
<dbReference type="VEuPathDB" id="FungiDB:PHYSODRAFT_288818"/>
<feature type="region of interest" description="Disordered" evidence="1">
    <location>
        <begin position="34"/>
        <end position="70"/>
    </location>
</feature>
<dbReference type="KEGG" id="psoj:PHYSODRAFT_288818"/>
<feature type="compositionally biased region" description="Low complexity" evidence="1">
    <location>
        <begin position="53"/>
        <end position="64"/>
    </location>
</feature>
<evidence type="ECO:0000256" key="1">
    <source>
        <dbReference type="SAM" id="MobiDB-lite"/>
    </source>
</evidence>
<evidence type="ECO:0000313" key="5">
    <source>
        <dbReference type="EMBL" id="AEK80704.1"/>
    </source>
</evidence>
<sequence>MRQAAFLVVLAAVLAVCTHGLVLGEGVARRAQHLENDPHSDPGMNARRHLRGSASAVSKAATSTNPEDEERAITQSLDKFKALFKKSPDLTKLKGQLGTKAELARIENIARQDPVLKAALSDPTKAKRLQKKLLAKTEDPRVPSVMEAV</sequence>
<dbReference type="HOGENOM" id="CLU_1753325_0_0_1"/>
<gene>
    <name evidence="4" type="primary">Avh</name>
</gene>
<name>E0W4Y6_PHYSO</name>
<dbReference type="AlphaFoldDB" id="E0W4Y6"/>
<dbReference type="EMBL" id="JN253891">
    <property type="protein sequence ID" value="AEK80704.1"/>
    <property type="molecule type" value="Genomic_DNA"/>
</dbReference>
<accession>E0W4Y6</accession>
<feature type="chain" id="PRO_5007652885" evidence="2">
    <location>
        <begin position="21"/>
        <end position="149"/>
    </location>
</feature>
<dbReference type="EMBL" id="JN253889">
    <property type="protein sequence ID" value="AEK80702.1"/>
    <property type="molecule type" value="Genomic_DNA"/>
</dbReference>
<proteinExistence type="predicted"/>
<keyword evidence="2" id="KW-0732">Signal</keyword>
<dbReference type="EMBL" id="JN253890">
    <property type="protein sequence ID" value="AEK80703.1"/>
    <property type="molecule type" value="Genomic_DNA"/>
</dbReference>
<organism evidence="4">
    <name type="scientific">Phytophthora sojae</name>
    <name type="common">Soybean stem and root rot agent</name>
    <name type="synonym">Phytophthora megasperma f. sp. glycines</name>
    <dbReference type="NCBI Taxonomy" id="67593"/>
    <lineage>
        <taxon>Eukaryota</taxon>
        <taxon>Sar</taxon>
        <taxon>Stramenopiles</taxon>
        <taxon>Oomycota</taxon>
        <taxon>Peronosporomycetes</taxon>
        <taxon>Peronosporales</taxon>
        <taxon>Peronosporaceae</taxon>
        <taxon>Phytophthora</taxon>
    </lineage>
</organism>
<evidence type="ECO:0000256" key="2">
    <source>
        <dbReference type="SAM" id="SignalP"/>
    </source>
</evidence>
<evidence type="ECO:0000313" key="4">
    <source>
        <dbReference type="EMBL" id="AEK80703.1"/>
    </source>
</evidence>